<reference evidence="3 4" key="1">
    <citation type="submission" date="2023-06" db="EMBL/GenBank/DDBJ databases">
        <title>Pelomonas sp. PFR6 16S ribosomal RNA gene Genome sequencing and assembly.</title>
        <authorList>
            <person name="Woo H."/>
        </authorList>
    </citation>
    <scope>NUCLEOTIDE SEQUENCE [LARGE SCALE GENOMIC DNA]</scope>
    <source>
        <strain evidence="3 4">PFR6</strain>
    </source>
</reference>
<evidence type="ECO:0000313" key="3">
    <source>
        <dbReference type="EMBL" id="MDN3921499.1"/>
    </source>
</evidence>
<evidence type="ECO:0000256" key="1">
    <source>
        <dbReference type="SAM" id="MobiDB-lite"/>
    </source>
</evidence>
<name>A0ABT8DWW7_9BURK</name>
<proteinExistence type="predicted"/>
<dbReference type="Proteomes" id="UP001228044">
    <property type="component" value="Unassembled WGS sequence"/>
</dbReference>
<keyword evidence="2" id="KW-0812">Transmembrane</keyword>
<dbReference type="RefSeq" id="WP_290359823.1">
    <property type="nucleotide sequence ID" value="NZ_JAUHHC010000004.1"/>
</dbReference>
<sequence length="68" mass="7348">MKGNEHEQEETHPAAQGKRPVPQAQEVMPPLVKKIGIEAAVVIGGALLAALVMRNLPGVRAWVKDAWN</sequence>
<gene>
    <name evidence="3" type="ORF">QWJ38_14495</name>
</gene>
<feature type="compositionally biased region" description="Basic and acidic residues" evidence="1">
    <location>
        <begin position="1"/>
        <end position="12"/>
    </location>
</feature>
<protein>
    <submittedName>
        <fullName evidence="3">Uncharacterized protein</fullName>
    </submittedName>
</protein>
<organism evidence="3 4">
    <name type="scientific">Roseateles violae</name>
    <dbReference type="NCBI Taxonomy" id="3058042"/>
    <lineage>
        <taxon>Bacteria</taxon>
        <taxon>Pseudomonadati</taxon>
        <taxon>Pseudomonadota</taxon>
        <taxon>Betaproteobacteria</taxon>
        <taxon>Burkholderiales</taxon>
        <taxon>Sphaerotilaceae</taxon>
        <taxon>Roseateles</taxon>
    </lineage>
</organism>
<evidence type="ECO:0000313" key="4">
    <source>
        <dbReference type="Proteomes" id="UP001228044"/>
    </source>
</evidence>
<dbReference type="EMBL" id="JAUHHC010000004">
    <property type="protein sequence ID" value="MDN3921499.1"/>
    <property type="molecule type" value="Genomic_DNA"/>
</dbReference>
<comment type="caution">
    <text evidence="3">The sequence shown here is derived from an EMBL/GenBank/DDBJ whole genome shotgun (WGS) entry which is preliminary data.</text>
</comment>
<feature type="transmembrane region" description="Helical" evidence="2">
    <location>
        <begin position="35"/>
        <end position="53"/>
    </location>
</feature>
<evidence type="ECO:0000256" key="2">
    <source>
        <dbReference type="SAM" id="Phobius"/>
    </source>
</evidence>
<keyword evidence="4" id="KW-1185">Reference proteome</keyword>
<keyword evidence="2" id="KW-0472">Membrane</keyword>
<keyword evidence="2" id="KW-1133">Transmembrane helix</keyword>
<feature type="region of interest" description="Disordered" evidence="1">
    <location>
        <begin position="1"/>
        <end position="25"/>
    </location>
</feature>
<accession>A0ABT8DWW7</accession>